<dbReference type="RefSeq" id="WP_369166386.1">
    <property type="nucleotide sequence ID" value="NZ_CP163439.1"/>
</dbReference>
<dbReference type="InterPro" id="IPR027417">
    <property type="entry name" value="P-loop_NTPase"/>
</dbReference>
<evidence type="ECO:0000259" key="1">
    <source>
        <dbReference type="Pfam" id="PF13191"/>
    </source>
</evidence>
<sequence>MPGILNIGCLPPREDVKRTCVLLTSIAFADALLGWLTVHAGDALVRGSARKALGDAQQRAFRHVVNSAIGEAVHAVADELPEPRRKELAKQLRKHRAQLTGGPADYLELSQMVRAFLDCPSGVELLAGFDVDGARLSDALSFWITDGVARDALAGGALAPLATHSQFGGLFNLSERTLTTLGSLTDRVEETLEIVRALAERIDRTGQHPPAMAFTALIAERARLFTGRRELLARIDAALADPGFPSGYLLVTGEPGIGKTALVAHLVSSRGYVHHFNSRSEGITSATAFTSMVCAQLADRYDLPEPPQGEETLGSAGLSQMLALAAAQGRGDAPVVILVDALDEAEQPPSGGNRLYLPAALPPHTYVIATSRELADDFLAVSSLRRFHLSDDAPENLADITEYVNDRLDASAHLAGRVAAAGLARDAFVTDMVACSQGNFLYVVHVLTDLCDAGPDRAALIDPAALPVGLRNYYRTHWRVMKDRWPDVLADKYETALRCLAVMHEPVPVGAWVDFAPGDVDERVARHVVREWRQFLNTRQSLSYNEPLYAVYHSTFVDFLRAEGPGLEPYERHVYHVERSMLLGLLRDARS</sequence>
<dbReference type="PANTHER" id="PTHR10039:SF5">
    <property type="entry name" value="NACHT DOMAIN-CONTAINING PROTEIN"/>
    <property type="match status" value="1"/>
</dbReference>
<dbReference type="EMBL" id="CP163439">
    <property type="protein sequence ID" value="XDQ31895.1"/>
    <property type="molecule type" value="Genomic_DNA"/>
</dbReference>
<dbReference type="InterPro" id="IPR041664">
    <property type="entry name" value="AAA_16"/>
</dbReference>
<dbReference type="SUPFAM" id="SSF52540">
    <property type="entry name" value="P-loop containing nucleoside triphosphate hydrolases"/>
    <property type="match status" value="1"/>
</dbReference>
<dbReference type="AlphaFoldDB" id="A0AB39PQQ6"/>
<dbReference type="Pfam" id="PF13191">
    <property type="entry name" value="AAA_16"/>
    <property type="match status" value="1"/>
</dbReference>
<name>A0AB39PQQ6_9ACTN</name>
<dbReference type="Gene3D" id="3.40.50.300">
    <property type="entry name" value="P-loop containing nucleotide triphosphate hydrolases"/>
    <property type="match status" value="1"/>
</dbReference>
<feature type="domain" description="Orc1-like AAA ATPase" evidence="1">
    <location>
        <begin position="225"/>
        <end position="346"/>
    </location>
</feature>
<dbReference type="PANTHER" id="PTHR10039">
    <property type="entry name" value="AMELOGENIN"/>
    <property type="match status" value="1"/>
</dbReference>
<gene>
    <name evidence="2" type="ORF">AB5J49_00070</name>
</gene>
<proteinExistence type="predicted"/>
<reference evidence="2" key="1">
    <citation type="submission" date="2024-07" db="EMBL/GenBank/DDBJ databases">
        <authorList>
            <person name="Yu S.T."/>
        </authorList>
    </citation>
    <scope>NUCLEOTIDE SEQUENCE</scope>
    <source>
        <strain evidence="2">R28</strain>
    </source>
</reference>
<evidence type="ECO:0000313" key="2">
    <source>
        <dbReference type="EMBL" id="XDQ31895.1"/>
    </source>
</evidence>
<accession>A0AB39PQQ6</accession>
<organism evidence="2">
    <name type="scientific">Streptomyces sp. R28</name>
    <dbReference type="NCBI Taxonomy" id="3238628"/>
    <lineage>
        <taxon>Bacteria</taxon>
        <taxon>Bacillati</taxon>
        <taxon>Actinomycetota</taxon>
        <taxon>Actinomycetes</taxon>
        <taxon>Kitasatosporales</taxon>
        <taxon>Streptomycetaceae</taxon>
        <taxon>Streptomyces</taxon>
    </lineage>
</organism>
<protein>
    <submittedName>
        <fullName evidence="2">AAA family ATPase</fullName>
    </submittedName>
</protein>